<protein>
    <submittedName>
        <fullName evidence="1">Uncharacterized protein</fullName>
    </submittedName>
</protein>
<dbReference type="EMBL" id="JBHTLH010000019">
    <property type="protein sequence ID" value="MFD1125025.1"/>
    <property type="molecule type" value="Genomic_DNA"/>
</dbReference>
<dbReference type="Proteomes" id="UP001597156">
    <property type="component" value="Unassembled WGS sequence"/>
</dbReference>
<accession>A0ABW3PRV7</accession>
<name>A0ABW3PRV7_9LACO</name>
<evidence type="ECO:0000313" key="2">
    <source>
        <dbReference type="Proteomes" id="UP001597156"/>
    </source>
</evidence>
<sequence>MTVTQSNVRKRRVWMNVPQPVNAWVTTNSFGDGEWLKFQVGQIPKKGMNYAIVLHKGSYVKRARLISRSAIPKLTRSMIGQPNQYMSYTKSSLGAKGSWNPFQ</sequence>
<evidence type="ECO:0000313" key="1">
    <source>
        <dbReference type="EMBL" id="MFD1125025.1"/>
    </source>
</evidence>
<dbReference type="RefSeq" id="WP_121977957.1">
    <property type="nucleotide sequence ID" value="NZ_JBHTLH010000019.1"/>
</dbReference>
<gene>
    <name evidence="1" type="ORF">ACFQ22_06630</name>
</gene>
<comment type="caution">
    <text evidence="1">The sequence shown here is derived from an EMBL/GenBank/DDBJ whole genome shotgun (WGS) entry which is preliminary data.</text>
</comment>
<proteinExistence type="predicted"/>
<keyword evidence="2" id="KW-1185">Reference proteome</keyword>
<organism evidence="1 2">
    <name type="scientific">Lentilactobacillus raoultii</name>
    <dbReference type="NCBI Taxonomy" id="1987503"/>
    <lineage>
        <taxon>Bacteria</taxon>
        <taxon>Bacillati</taxon>
        <taxon>Bacillota</taxon>
        <taxon>Bacilli</taxon>
        <taxon>Lactobacillales</taxon>
        <taxon>Lactobacillaceae</taxon>
        <taxon>Lentilactobacillus</taxon>
    </lineage>
</organism>
<reference evidence="2" key="1">
    <citation type="journal article" date="2019" name="Int. J. Syst. Evol. Microbiol.">
        <title>The Global Catalogue of Microorganisms (GCM) 10K type strain sequencing project: providing services to taxonomists for standard genome sequencing and annotation.</title>
        <authorList>
            <consortium name="The Broad Institute Genomics Platform"/>
            <consortium name="The Broad Institute Genome Sequencing Center for Infectious Disease"/>
            <person name="Wu L."/>
            <person name="Ma J."/>
        </authorList>
    </citation>
    <scope>NUCLEOTIDE SEQUENCE [LARGE SCALE GENOMIC DNA]</scope>
    <source>
        <strain evidence="2">CCUG 71848</strain>
    </source>
</reference>